<dbReference type="EMBL" id="JAUHGG010000003">
    <property type="protein sequence ID" value="MDS1821307.1"/>
    <property type="molecule type" value="Genomic_DNA"/>
</dbReference>
<protein>
    <submittedName>
        <fullName evidence="1">Uncharacterized protein</fullName>
    </submittedName>
</protein>
<dbReference type="RefSeq" id="WP_311020182.1">
    <property type="nucleotide sequence ID" value="NZ_JAUHGG010000003.1"/>
</dbReference>
<accession>A0AAW8PYG0</accession>
<proteinExistence type="predicted"/>
<dbReference type="AlphaFoldDB" id="A0AAW8PYG0"/>
<name>A0AAW8PYG0_VIBPH</name>
<evidence type="ECO:0000313" key="2">
    <source>
        <dbReference type="Proteomes" id="UP001253193"/>
    </source>
</evidence>
<dbReference type="Proteomes" id="UP001253193">
    <property type="component" value="Unassembled WGS sequence"/>
</dbReference>
<reference evidence="1" key="1">
    <citation type="submission" date="2023-06" db="EMBL/GenBank/DDBJ databases">
        <title>Genomic Diversity of Vibrio spp. and Metagenomic Analysis of Pathogens in Florida Gulf Coastal Waters Following Hurricane Ian.</title>
        <authorList>
            <person name="Brumfield K.D."/>
        </authorList>
    </citation>
    <scope>NUCLEOTIDE SEQUENCE</scope>
    <source>
        <strain evidence="1">WBS2B-138</strain>
    </source>
</reference>
<gene>
    <name evidence="1" type="ORF">QX249_11585</name>
</gene>
<organism evidence="1 2">
    <name type="scientific">Vibrio parahaemolyticus</name>
    <dbReference type="NCBI Taxonomy" id="670"/>
    <lineage>
        <taxon>Bacteria</taxon>
        <taxon>Pseudomonadati</taxon>
        <taxon>Pseudomonadota</taxon>
        <taxon>Gammaproteobacteria</taxon>
        <taxon>Vibrionales</taxon>
        <taxon>Vibrionaceae</taxon>
        <taxon>Vibrio</taxon>
    </lineage>
</organism>
<sequence>MTENQDNTGCISDKEFFSMYSEVTDSDGMSLPMPLLNRCYQPFFIDIDGNIPKTLKQGFNAYNASTNTTGNSIWGVNPKLKCPQVFYKDTVGQELDRIKDQHIDDMFHNSDKQVVYIGDEFDFVPFSRKNLERLYGFPKLDAKRFFDAFNKLPFKFMLAIPVEARNKVDVQVLVQLPKASLVGMTAFWGDKRVDTSFDFSSFDFPISGKKMELGEFIDWSESPLDIVRLPYSTWADITKEWLKDEKGIDHRDLSIKAFKRHVVNMIRHCSIGYHHWWKLAPREQESENHDKAFDLVMRAIWAQYPSLQEEVKNQLNSRSDDPNYTY</sequence>
<comment type="caution">
    <text evidence="1">The sequence shown here is derived from an EMBL/GenBank/DDBJ whole genome shotgun (WGS) entry which is preliminary data.</text>
</comment>
<evidence type="ECO:0000313" key="1">
    <source>
        <dbReference type="EMBL" id="MDS1821307.1"/>
    </source>
</evidence>